<dbReference type="GO" id="GO:0016740">
    <property type="term" value="F:transferase activity"/>
    <property type="evidence" value="ECO:0007669"/>
    <property type="project" value="UniProtKB-KW"/>
</dbReference>
<protein>
    <submittedName>
        <fullName evidence="2">Glycosyltransferase family 2 protein</fullName>
    </submittedName>
</protein>
<dbReference type="EMBL" id="VCIW01000006">
    <property type="protein sequence ID" value="TLS51997.1"/>
    <property type="molecule type" value="Genomic_DNA"/>
</dbReference>
<name>A0A5R9G6I6_9BACL</name>
<dbReference type="InterPro" id="IPR001173">
    <property type="entry name" value="Glyco_trans_2-like"/>
</dbReference>
<evidence type="ECO:0000313" key="2">
    <source>
        <dbReference type="EMBL" id="TLS51997.1"/>
    </source>
</evidence>
<sequence>MKVSIVVPTLGNRLDEIRRLINSLTMQQYKNFEVVVISQENHEIVSEILKAFRELRIVHLRLDKRGLSYARNHGIAQANGEIILLSDDDCWYHSKSLEIIVTEFLKNVELDILLTKIHDFDQDIPYKKYSYKKTKIKSKYSLLSKSSIEIAYKKGYDAFLFDEKFGLGATFSCCEEIDFLITNFDNNKTFFYVPEVTVFHPKKRIENRQERVIAKGAIYAKHFNWFIGFLVVARDLLLKRENNLKAFMKGYSLYKRSTN</sequence>
<dbReference type="InterPro" id="IPR050834">
    <property type="entry name" value="Glycosyltransf_2"/>
</dbReference>
<proteinExistence type="predicted"/>
<dbReference type="Gene3D" id="3.90.550.10">
    <property type="entry name" value="Spore Coat Polysaccharide Biosynthesis Protein SpsA, Chain A"/>
    <property type="match status" value="1"/>
</dbReference>
<dbReference type="OrthoDB" id="153025at2"/>
<dbReference type="RefSeq" id="WP_138194241.1">
    <property type="nucleotide sequence ID" value="NZ_VCIW01000006.1"/>
</dbReference>
<dbReference type="AlphaFoldDB" id="A0A5R9G6I6"/>
<dbReference type="PANTHER" id="PTHR43685">
    <property type="entry name" value="GLYCOSYLTRANSFERASE"/>
    <property type="match status" value="1"/>
</dbReference>
<reference evidence="2 3" key="1">
    <citation type="submission" date="2019-05" db="EMBL/GenBank/DDBJ databases">
        <authorList>
            <person name="Narsing Rao M.P."/>
            <person name="Li W.J."/>
        </authorList>
    </citation>
    <scope>NUCLEOTIDE SEQUENCE [LARGE SCALE GENOMIC DNA]</scope>
    <source>
        <strain evidence="2 3">SYSU_K30003</strain>
    </source>
</reference>
<keyword evidence="2" id="KW-0808">Transferase</keyword>
<dbReference type="InterPro" id="IPR029044">
    <property type="entry name" value="Nucleotide-diphossugar_trans"/>
</dbReference>
<dbReference type="CDD" id="cd00761">
    <property type="entry name" value="Glyco_tranf_GTA_type"/>
    <property type="match status" value="1"/>
</dbReference>
<accession>A0A5R9G6I6</accession>
<dbReference type="Pfam" id="PF00535">
    <property type="entry name" value="Glycos_transf_2"/>
    <property type="match status" value="1"/>
</dbReference>
<dbReference type="SUPFAM" id="SSF53448">
    <property type="entry name" value="Nucleotide-diphospho-sugar transferases"/>
    <property type="match status" value="1"/>
</dbReference>
<gene>
    <name evidence="2" type="ORF">FE782_11495</name>
</gene>
<comment type="caution">
    <text evidence="2">The sequence shown here is derived from an EMBL/GenBank/DDBJ whole genome shotgun (WGS) entry which is preliminary data.</text>
</comment>
<evidence type="ECO:0000259" key="1">
    <source>
        <dbReference type="Pfam" id="PF00535"/>
    </source>
</evidence>
<evidence type="ECO:0000313" key="3">
    <source>
        <dbReference type="Proteomes" id="UP000309676"/>
    </source>
</evidence>
<dbReference type="PANTHER" id="PTHR43685:SF2">
    <property type="entry name" value="GLYCOSYLTRANSFERASE 2-LIKE DOMAIN-CONTAINING PROTEIN"/>
    <property type="match status" value="1"/>
</dbReference>
<feature type="domain" description="Glycosyltransferase 2-like" evidence="1">
    <location>
        <begin position="4"/>
        <end position="161"/>
    </location>
</feature>
<organism evidence="2 3">
    <name type="scientific">Paenibacillus antri</name>
    <dbReference type="NCBI Taxonomy" id="2582848"/>
    <lineage>
        <taxon>Bacteria</taxon>
        <taxon>Bacillati</taxon>
        <taxon>Bacillota</taxon>
        <taxon>Bacilli</taxon>
        <taxon>Bacillales</taxon>
        <taxon>Paenibacillaceae</taxon>
        <taxon>Paenibacillus</taxon>
    </lineage>
</organism>
<dbReference type="Proteomes" id="UP000309676">
    <property type="component" value="Unassembled WGS sequence"/>
</dbReference>
<keyword evidence="3" id="KW-1185">Reference proteome</keyword>